<proteinExistence type="predicted"/>
<dbReference type="InterPro" id="IPR025322">
    <property type="entry name" value="PADRE_dom"/>
</dbReference>
<keyword evidence="3" id="KW-1185">Reference proteome</keyword>
<comment type="caution">
    <text evidence="2">The sequence shown here is derived from an EMBL/GenBank/DDBJ whole genome shotgun (WGS) entry which is preliminary data.</text>
</comment>
<evidence type="ECO:0000256" key="1">
    <source>
        <dbReference type="SAM" id="MobiDB-lite"/>
    </source>
</evidence>
<sequence>MGVCASSPHSSSSFIPKTTTESSVRKGAAPRASESFRRPSSIMVMDMLGGIKEFKQPIPASAVLSENPNCFLCNSESMYIGTCMPRLPDHDHLLPGRIYFLVPLSLSHSPLSLTLLCDLAVKASSALQNPNNSNNNNNKPSLPRRTI</sequence>
<dbReference type="PANTHER" id="PTHR33052">
    <property type="entry name" value="DUF4228 DOMAIN PROTEIN-RELATED"/>
    <property type="match status" value="1"/>
</dbReference>
<name>A0AAN9K4Y3_CLITE</name>
<feature type="region of interest" description="Disordered" evidence="1">
    <location>
        <begin position="127"/>
        <end position="147"/>
    </location>
</feature>
<evidence type="ECO:0000313" key="2">
    <source>
        <dbReference type="EMBL" id="KAK7309249.1"/>
    </source>
</evidence>
<feature type="compositionally biased region" description="Low complexity" evidence="1">
    <location>
        <begin position="129"/>
        <end position="141"/>
    </location>
</feature>
<gene>
    <name evidence="2" type="ORF">RJT34_05819</name>
</gene>
<dbReference type="AlphaFoldDB" id="A0AAN9K4Y3"/>
<protein>
    <submittedName>
        <fullName evidence="2">Uncharacterized protein</fullName>
    </submittedName>
</protein>
<feature type="compositionally biased region" description="Low complexity" evidence="1">
    <location>
        <begin position="1"/>
        <end position="13"/>
    </location>
</feature>
<dbReference type="EMBL" id="JAYKXN010000002">
    <property type="protein sequence ID" value="KAK7309249.1"/>
    <property type="molecule type" value="Genomic_DNA"/>
</dbReference>
<dbReference type="Pfam" id="PF14009">
    <property type="entry name" value="PADRE"/>
    <property type="match status" value="1"/>
</dbReference>
<feature type="region of interest" description="Disordered" evidence="1">
    <location>
        <begin position="1"/>
        <end position="35"/>
    </location>
</feature>
<organism evidence="2 3">
    <name type="scientific">Clitoria ternatea</name>
    <name type="common">Butterfly pea</name>
    <dbReference type="NCBI Taxonomy" id="43366"/>
    <lineage>
        <taxon>Eukaryota</taxon>
        <taxon>Viridiplantae</taxon>
        <taxon>Streptophyta</taxon>
        <taxon>Embryophyta</taxon>
        <taxon>Tracheophyta</taxon>
        <taxon>Spermatophyta</taxon>
        <taxon>Magnoliopsida</taxon>
        <taxon>eudicotyledons</taxon>
        <taxon>Gunneridae</taxon>
        <taxon>Pentapetalae</taxon>
        <taxon>rosids</taxon>
        <taxon>fabids</taxon>
        <taxon>Fabales</taxon>
        <taxon>Fabaceae</taxon>
        <taxon>Papilionoideae</taxon>
        <taxon>50 kb inversion clade</taxon>
        <taxon>NPAAA clade</taxon>
        <taxon>indigoferoid/millettioid clade</taxon>
        <taxon>Phaseoleae</taxon>
        <taxon>Clitoria</taxon>
    </lineage>
</organism>
<reference evidence="2 3" key="1">
    <citation type="submission" date="2024-01" db="EMBL/GenBank/DDBJ databases">
        <title>The genomes of 5 underutilized Papilionoideae crops provide insights into root nodulation and disease resistance.</title>
        <authorList>
            <person name="Yuan L."/>
        </authorList>
    </citation>
    <scope>NUCLEOTIDE SEQUENCE [LARGE SCALE GENOMIC DNA]</scope>
    <source>
        <strain evidence="2">LY-2023</strain>
        <tissue evidence="2">Leaf</tissue>
    </source>
</reference>
<accession>A0AAN9K4Y3</accession>
<dbReference type="Proteomes" id="UP001359559">
    <property type="component" value="Unassembled WGS sequence"/>
</dbReference>
<evidence type="ECO:0000313" key="3">
    <source>
        <dbReference type="Proteomes" id="UP001359559"/>
    </source>
</evidence>